<evidence type="ECO:0000313" key="1">
    <source>
        <dbReference type="EMBL" id="MPN34562.1"/>
    </source>
</evidence>
<protein>
    <submittedName>
        <fullName evidence="1">Uncharacterized protein</fullName>
    </submittedName>
</protein>
<dbReference type="EMBL" id="VSSQ01087669">
    <property type="protein sequence ID" value="MPN34562.1"/>
    <property type="molecule type" value="Genomic_DNA"/>
</dbReference>
<dbReference type="AlphaFoldDB" id="A0A645H867"/>
<accession>A0A645H867</accession>
<organism evidence="1">
    <name type="scientific">bioreactor metagenome</name>
    <dbReference type="NCBI Taxonomy" id="1076179"/>
    <lineage>
        <taxon>unclassified sequences</taxon>
        <taxon>metagenomes</taxon>
        <taxon>ecological metagenomes</taxon>
    </lineage>
</organism>
<sequence length="102" mass="11743">MGVRIVDAGADHVRREQVGGELETGECPGKRLGQRFHRQRFGQSRHAFEQHVAIGDERQQQPVDQVFLSGDDPAHFHLDLPERFGTELRLRLKLFNIFLFHG</sequence>
<proteinExistence type="predicted"/>
<gene>
    <name evidence="1" type="ORF">SDC9_182056</name>
</gene>
<comment type="caution">
    <text evidence="1">The sequence shown here is derived from an EMBL/GenBank/DDBJ whole genome shotgun (WGS) entry which is preliminary data.</text>
</comment>
<reference evidence="1" key="1">
    <citation type="submission" date="2019-08" db="EMBL/GenBank/DDBJ databases">
        <authorList>
            <person name="Kucharzyk K."/>
            <person name="Murdoch R.W."/>
            <person name="Higgins S."/>
            <person name="Loffler F."/>
        </authorList>
    </citation>
    <scope>NUCLEOTIDE SEQUENCE</scope>
</reference>
<name>A0A645H867_9ZZZZ</name>